<proteinExistence type="predicted"/>
<evidence type="ECO:0000313" key="2">
    <source>
        <dbReference type="EMBL" id="EMI56291.1"/>
    </source>
</evidence>
<organism evidence="2 3">
    <name type="scientific">Rhodopirellula sallentina SM41</name>
    <dbReference type="NCBI Taxonomy" id="1263870"/>
    <lineage>
        <taxon>Bacteria</taxon>
        <taxon>Pseudomonadati</taxon>
        <taxon>Planctomycetota</taxon>
        <taxon>Planctomycetia</taxon>
        <taxon>Pirellulales</taxon>
        <taxon>Pirellulaceae</taxon>
        <taxon>Rhodopirellula</taxon>
    </lineage>
</organism>
<protein>
    <submittedName>
        <fullName evidence="2">Uncharacterized protein</fullName>
    </submittedName>
</protein>
<accession>M5UEM1</accession>
<evidence type="ECO:0000313" key="3">
    <source>
        <dbReference type="Proteomes" id="UP000011885"/>
    </source>
</evidence>
<dbReference type="AlphaFoldDB" id="M5UEM1"/>
<evidence type="ECO:0000256" key="1">
    <source>
        <dbReference type="SAM" id="MobiDB-lite"/>
    </source>
</evidence>
<feature type="region of interest" description="Disordered" evidence="1">
    <location>
        <begin position="1"/>
        <end position="25"/>
    </location>
</feature>
<gene>
    <name evidence="2" type="ORF">RSSM_02249</name>
</gene>
<dbReference type="EMBL" id="ANOH01000156">
    <property type="protein sequence ID" value="EMI56291.1"/>
    <property type="molecule type" value="Genomic_DNA"/>
</dbReference>
<keyword evidence="3" id="KW-1185">Reference proteome</keyword>
<comment type="caution">
    <text evidence="2">The sequence shown here is derived from an EMBL/GenBank/DDBJ whole genome shotgun (WGS) entry which is preliminary data.</text>
</comment>
<dbReference type="Proteomes" id="UP000011885">
    <property type="component" value="Unassembled WGS sequence"/>
</dbReference>
<sequence length="45" mass="5081">MVTGLPRTPDGWAKSAEQKSHVSGRKLANLRMEKRRLVKRMSVAC</sequence>
<name>M5UEM1_9BACT</name>
<reference evidence="2 3" key="1">
    <citation type="journal article" date="2013" name="Mar. Genomics">
        <title>Expression of sulfatases in Rhodopirellula baltica and the diversity of sulfatases in the genus Rhodopirellula.</title>
        <authorList>
            <person name="Wegner C.E."/>
            <person name="Richter-Heitmann T."/>
            <person name="Klindworth A."/>
            <person name="Klockow C."/>
            <person name="Richter M."/>
            <person name="Achstetter T."/>
            <person name="Glockner F.O."/>
            <person name="Harder J."/>
        </authorList>
    </citation>
    <scope>NUCLEOTIDE SEQUENCE [LARGE SCALE GENOMIC DNA]</scope>
    <source>
        <strain evidence="2 3">SM41</strain>
    </source>
</reference>
<dbReference type="PATRIC" id="fig|1263870.3.peg.2396"/>